<reference evidence="2" key="1">
    <citation type="submission" date="2020-06" db="EMBL/GenBank/DDBJ databases">
        <authorList>
            <person name="Li T."/>
            <person name="Hu X."/>
            <person name="Zhang T."/>
            <person name="Song X."/>
            <person name="Zhang H."/>
            <person name="Dai N."/>
            <person name="Sheng W."/>
            <person name="Hou X."/>
            <person name="Wei L."/>
        </authorList>
    </citation>
    <scope>NUCLEOTIDE SEQUENCE</scope>
    <source>
        <strain evidence="2">3651</strain>
        <tissue evidence="2">Leaf</tissue>
    </source>
</reference>
<dbReference type="AlphaFoldDB" id="A0AAE1YEL5"/>
<reference evidence="2" key="2">
    <citation type="journal article" date="2024" name="Plant">
        <title>Genomic evolution and insights into agronomic trait innovations of Sesamum species.</title>
        <authorList>
            <person name="Miao H."/>
            <person name="Wang L."/>
            <person name="Qu L."/>
            <person name="Liu H."/>
            <person name="Sun Y."/>
            <person name="Le M."/>
            <person name="Wang Q."/>
            <person name="Wei S."/>
            <person name="Zheng Y."/>
            <person name="Lin W."/>
            <person name="Duan Y."/>
            <person name="Cao H."/>
            <person name="Xiong S."/>
            <person name="Wang X."/>
            <person name="Wei L."/>
            <person name="Li C."/>
            <person name="Ma Q."/>
            <person name="Ju M."/>
            <person name="Zhao R."/>
            <person name="Li G."/>
            <person name="Mu C."/>
            <person name="Tian Q."/>
            <person name="Mei H."/>
            <person name="Zhang T."/>
            <person name="Gao T."/>
            <person name="Zhang H."/>
        </authorList>
    </citation>
    <scope>NUCLEOTIDE SEQUENCE</scope>
    <source>
        <strain evidence="2">3651</strain>
    </source>
</reference>
<gene>
    <name evidence="2" type="ORF">Salat_1187500</name>
</gene>
<keyword evidence="3" id="KW-1185">Reference proteome</keyword>
<dbReference type="EMBL" id="JACGWO010000004">
    <property type="protein sequence ID" value="KAK4428876.1"/>
    <property type="molecule type" value="Genomic_DNA"/>
</dbReference>
<feature type="region of interest" description="Disordered" evidence="1">
    <location>
        <begin position="1"/>
        <end position="56"/>
    </location>
</feature>
<comment type="caution">
    <text evidence="2">The sequence shown here is derived from an EMBL/GenBank/DDBJ whole genome shotgun (WGS) entry which is preliminary data.</text>
</comment>
<evidence type="ECO:0000313" key="3">
    <source>
        <dbReference type="Proteomes" id="UP001293254"/>
    </source>
</evidence>
<sequence>MEDETGVGAAQDGSGAVGEDGSGAGAGAAAQAGSEAGAAVAEAGSGSVIEELPPEEDIPLATQDATEEAANVFQPPKMTARKRTRSGMPHIFAYINASHEVRNLCFYI</sequence>
<feature type="compositionally biased region" description="Gly residues" evidence="1">
    <location>
        <begin position="15"/>
        <end position="26"/>
    </location>
</feature>
<name>A0AAE1YEL5_9LAMI</name>
<feature type="compositionally biased region" description="Low complexity" evidence="1">
    <location>
        <begin position="27"/>
        <end position="51"/>
    </location>
</feature>
<accession>A0AAE1YEL5</accession>
<organism evidence="2 3">
    <name type="scientific">Sesamum alatum</name>
    <dbReference type="NCBI Taxonomy" id="300844"/>
    <lineage>
        <taxon>Eukaryota</taxon>
        <taxon>Viridiplantae</taxon>
        <taxon>Streptophyta</taxon>
        <taxon>Embryophyta</taxon>
        <taxon>Tracheophyta</taxon>
        <taxon>Spermatophyta</taxon>
        <taxon>Magnoliopsida</taxon>
        <taxon>eudicotyledons</taxon>
        <taxon>Gunneridae</taxon>
        <taxon>Pentapetalae</taxon>
        <taxon>asterids</taxon>
        <taxon>lamiids</taxon>
        <taxon>Lamiales</taxon>
        <taxon>Pedaliaceae</taxon>
        <taxon>Sesamum</taxon>
    </lineage>
</organism>
<evidence type="ECO:0000256" key="1">
    <source>
        <dbReference type="SAM" id="MobiDB-lite"/>
    </source>
</evidence>
<protein>
    <submittedName>
        <fullName evidence="2">Uncharacterized protein</fullName>
    </submittedName>
</protein>
<proteinExistence type="predicted"/>
<evidence type="ECO:0000313" key="2">
    <source>
        <dbReference type="EMBL" id="KAK4428876.1"/>
    </source>
</evidence>
<dbReference type="Proteomes" id="UP001293254">
    <property type="component" value="Unassembled WGS sequence"/>
</dbReference>